<keyword evidence="9" id="KW-1185">Reference proteome</keyword>
<evidence type="ECO:0000259" key="7">
    <source>
        <dbReference type="Pfam" id="PF01979"/>
    </source>
</evidence>
<dbReference type="Gene3D" id="2.30.40.10">
    <property type="entry name" value="Urease, subunit C, domain 1"/>
    <property type="match status" value="1"/>
</dbReference>
<dbReference type="PANTHER" id="PTHR43668:SF4">
    <property type="entry name" value="ALLANTOINASE"/>
    <property type="match status" value="1"/>
</dbReference>
<feature type="domain" description="Amidohydrolase-related" evidence="7">
    <location>
        <begin position="34"/>
        <end position="407"/>
    </location>
</feature>
<proteinExistence type="predicted"/>
<keyword evidence="5" id="KW-0862">Zinc</keyword>
<evidence type="ECO:0000256" key="5">
    <source>
        <dbReference type="ARBA" id="ARBA00022833"/>
    </source>
</evidence>
<evidence type="ECO:0000256" key="6">
    <source>
        <dbReference type="SAM" id="MobiDB-lite"/>
    </source>
</evidence>
<keyword evidence="3" id="KW-0479">Metal-binding</keyword>
<dbReference type="InterPro" id="IPR050138">
    <property type="entry name" value="DHOase/Allantoinase_Hydrolase"/>
</dbReference>
<protein>
    <submittedName>
        <fullName evidence="8">Allantoinase AllB</fullName>
        <ecNumber evidence="8">3.5.2.5</ecNumber>
    </submittedName>
</protein>
<evidence type="ECO:0000313" key="8">
    <source>
        <dbReference type="EMBL" id="WGW11744.1"/>
    </source>
</evidence>
<accession>A0ABY8QTP8</accession>
<dbReference type="InterPro" id="IPR032466">
    <property type="entry name" value="Metal_Hydrolase"/>
</dbReference>
<dbReference type="RefSeq" id="WP_349638534.1">
    <property type="nucleotide sequence ID" value="NZ_CP090958.1"/>
</dbReference>
<sequence length="457" mass="48450">MELADLQVEDGIIAAIGPELTGAGEEIDGEGQHLLPGVFDCHVHFNDPGRAHWEGWPTGSAAAAMGGTTTVLDMPFNSLPPTVDRASFEAKLAAARGRSLVDFGLFGGLHGGNLAHLEELSDLGVAGFKAFMCDTGLDEFPGVTEDELYNGMLTCARLGRPVLVHAETHPGPHENTIDGTLTEQVRGYLGARPASTETKAVRRAIEMAEATGARLHVVHLSTGEGAALVAEARRRGVDVSAETCPHYLTFTAEDVERLGALAKCAPPIRDQDNREALWSAVTEGIITMVGSDHSPAGPAEKLEVPFAESWGGIAGCQSLLPVMLTEGMHGRDLSLPTIARLLASAPAERFGFPAKAGLRVGADADLVLVRLSDKFELSVEALQYQHQISPYTGRTFTGKIARSWRRGTPLVVEGHLMPTASDGKFHAASTPTPPAQQRCKEVTAETTSRGDDSTADT</sequence>
<dbReference type="EC" id="3.5.2.5" evidence="8"/>
<reference evidence="8 9" key="1">
    <citation type="submission" date="2023-05" db="EMBL/GenBank/DDBJ databases">
        <title>Lithophilousrod everest ZFBP1038 complete genpme.</title>
        <authorList>
            <person name="Tian M."/>
        </authorList>
    </citation>
    <scope>NUCLEOTIDE SEQUENCE [LARGE SCALE GENOMIC DNA]</scope>
    <source>
        <strain evidence="8 9">ZFBP1038</strain>
    </source>
</reference>
<evidence type="ECO:0000256" key="1">
    <source>
        <dbReference type="ARBA" id="ARBA00001947"/>
    </source>
</evidence>
<gene>
    <name evidence="8" type="primary">allB</name>
    <name evidence="8" type="ORF">LWF01_16860</name>
</gene>
<evidence type="ECO:0000256" key="3">
    <source>
        <dbReference type="ARBA" id="ARBA00022723"/>
    </source>
</evidence>
<evidence type="ECO:0000256" key="4">
    <source>
        <dbReference type="ARBA" id="ARBA00022801"/>
    </source>
</evidence>
<dbReference type="Gene3D" id="3.20.20.140">
    <property type="entry name" value="Metal-dependent hydrolases"/>
    <property type="match status" value="1"/>
</dbReference>
<feature type="region of interest" description="Disordered" evidence="6">
    <location>
        <begin position="421"/>
        <end position="457"/>
    </location>
</feature>
<dbReference type="NCBIfam" id="TIGR03178">
    <property type="entry name" value="allantoinase"/>
    <property type="match status" value="1"/>
</dbReference>
<dbReference type="Proteomes" id="UP001209083">
    <property type="component" value="Chromosome"/>
</dbReference>
<dbReference type="SUPFAM" id="SSF51338">
    <property type="entry name" value="Composite domain of metallo-dependent hydrolases"/>
    <property type="match status" value="1"/>
</dbReference>
<name>A0ABY8QTP8_9MICO</name>
<dbReference type="EMBL" id="CP090958">
    <property type="protein sequence ID" value="WGW11744.1"/>
    <property type="molecule type" value="Genomic_DNA"/>
</dbReference>
<dbReference type="SUPFAM" id="SSF51556">
    <property type="entry name" value="Metallo-dependent hydrolases"/>
    <property type="match status" value="1"/>
</dbReference>
<evidence type="ECO:0000256" key="2">
    <source>
        <dbReference type="ARBA" id="ARBA00011881"/>
    </source>
</evidence>
<comment type="cofactor">
    <cofactor evidence="1">
        <name>Zn(2+)</name>
        <dbReference type="ChEBI" id="CHEBI:29105"/>
    </cofactor>
</comment>
<dbReference type="InterPro" id="IPR017593">
    <property type="entry name" value="Allantoinase"/>
</dbReference>
<keyword evidence="4 8" id="KW-0378">Hydrolase</keyword>
<comment type="subunit">
    <text evidence="2">Homotetramer.</text>
</comment>
<evidence type="ECO:0000313" key="9">
    <source>
        <dbReference type="Proteomes" id="UP001209083"/>
    </source>
</evidence>
<dbReference type="PANTHER" id="PTHR43668">
    <property type="entry name" value="ALLANTOINASE"/>
    <property type="match status" value="1"/>
</dbReference>
<feature type="compositionally biased region" description="Basic and acidic residues" evidence="6">
    <location>
        <begin position="438"/>
        <end position="457"/>
    </location>
</feature>
<organism evidence="8 9">
    <name type="scientific">Saxibacter everestensis</name>
    <dbReference type="NCBI Taxonomy" id="2909229"/>
    <lineage>
        <taxon>Bacteria</taxon>
        <taxon>Bacillati</taxon>
        <taxon>Actinomycetota</taxon>
        <taxon>Actinomycetes</taxon>
        <taxon>Micrococcales</taxon>
        <taxon>Brevibacteriaceae</taxon>
        <taxon>Saxibacter</taxon>
    </lineage>
</organism>
<dbReference type="InterPro" id="IPR011059">
    <property type="entry name" value="Metal-dep_hydrolase_composite"/>
</dbReference>
<dbReference type="InterPro" id="IPR006680">
    <property type="entry name" value="Amidohydro-rel"/>
</dbReference>
<dbReference type="GO" id="GO:0004038">
    <property type="term" value="F:allantoinase activity"/>
    <property type="evidence" value="ECO:0007669"/>
    <property type="project" value="UniProtKB-EC"/>
</dbReference>
<dbReference type="Pfam" id="PF01979">
    <property type="entry name" value="Amidohydro_1"/>
    <property type="match status" value="1"/>
</dbReference>